<evidence type="ECO:0000313" key="8">
    <source>
        <dbReference type="EMBL" id="CAD9284982.1"/>
    </source>
</evidence>
<dbReference type="InterPro" id="IPR001932">
    <property type="entry name" value="PPM-type_phosphatase-like_dom"/>
</dbReference>
<feature type="region of interest" description="Disordered" evidence="6">
    <location>
        <begin position="110"/>
        <end position="141"/>
    </location>
</feature>
<proteinExistence type="inferred from homology"/>
<dbReference type="AlphaFoldDB" id="A0A7S1V3L6"/>
<dbReference type="Pfam" id="PF00481">
    <property type="entry name" value="PP2C"/>
    <property type="match status" value="1"/>
</dbReference>
<keyword evidence="3 5" id="KW-0378">Hydrolase</keyword>
<organism evidence="8">
    <name type="scientific">Grammatophora oceanica</name>
    <dbReference type="NCBI Taxonomy" id="210454"/>
    <lineage>
        <taxon>Eukaryota</taxon>
        <taxon>Sar</taxon>
        <taxon>Stramenopiles</taxon>
        <taxon>Ochrophyta</taxon>
        <taxon>Bacillariophyta</taxon>
        <taxon>Fragilariophyceae</taxon>
        <taxon>Fragilariophycidae</taxon>
        <taxon>Rhabdonematales</taxon>
        <taxon>Grammatophoraceae</taxon>
        <taxon>Grammatophora</taxon>
    </lineage>
</organism>
<evidence type="ECO:0000256" key="4">
    <source>
        <dbReference type="ARBA" id="ARBA00022912"/>
    </source>
</evidence>
<dbReference type="SMART" id="SM00331">
    <property type="entry name" value="PP2C_SIG"/>
    <property type="match status" value="1"/>
</dbReference>
<dbReference type="SUPFAM" id="SSF81606">
    <property type="entry name" value="PP2C-like"/>
    <property type="match status" value="1"/>
</dbReference>
<name>A0A7S1V3L6_9STRA</name>
<reference evidence="8" key="1">
    <citation type="submission" date="2021-01" db="EMBL/GenBank/DDBJ databases">
        <authorList>
            <person name="Corre E."/>
            <person name="Pelletier E."/>
            <person name="Niang G."/>
            <person name="Scheremetjew M."/>
            <person name="Finn R."/>
            <person name="Kale V."/>
            <person name="Holt S."/>
            <person name="Cochrane G."/>
            <person name="Meng A."/>
            <person name="Brown T."/>
            <person name="Cohen L."/>
        </authorList>
    </citation>
    <scope>NUCLEOTIDE SEQUENCE</scope>
    <source>
        <strain evidence="8">CCMP 410</strain>
    </source>
</reference>
<dbReference type="PROSITE" id="PS01032">
    <property type="entry name" value="PPM_1"/>
    <property type="match status" value="1"/>
</dbReference>
<dbReference type="GO" id="GO:0004722">
    <property type="term" value="F:protein serine/threonine phosphatase activity"/>
    <property type="evidence" value="ECO:0007669"/>
    <property type="project" value="InterPro"/>
</dbReference>
<protein>
    <recommendedName>
        <fullName evidence="7">PPM-type phosphatase domain-containing protein</fullName>
    </recommendedName>
</protein>
<dbReference type="CDD" id="cd00143">
    <property type="entry name" value="PP2Cc"/>
    <property type="match status" value="1"/>
</dbReference>
<dbReference type="PANTHER" id="PTHR47992">
    <property type="entry name" value="PROTEIN PHOSPHATASE"/>
    <property type="match status" value="1"/>
</dbReference>
<dbReference type="Gene3D" id="3.60.40.10">
    <property type="entry name" value="PPM-type phosphatase domain"/>
    <property type="match status" value="1"/>
</dbReference>
<comment type="subcellular location">
    <subcellularLocation>
        <location evidence="1">Membrane</location>
        <topology evidence="1">Peripheral membrane protein</topology>
    </subcellularLocation>
</comment>
<evidence type="ECO:0000256" key="2">
    <source>
        <dbReference type="ARBA" id="ARBA00022723"/>
    </source>
</evidence>
<sequence length="478" mass="51517">MTTCVSARLLSSTRVPAARRGHVTVSIPTRSKGTATSIGIQLAHTELPVAVKATRHCQGSSLAFLSSIPASEESKNGGWTSWELFSSTILALGATASFILSATCSQQNHATKTSDFHRRAPAGRNGGAGGGNGNGNKGNGGGGGLLPNAALLLASPGVFEDVPGPSETPSLTKPRVAFKETKNHKSYEISVRAVRGSRLTMEDEWFVGDGGRFAAVFDGHGGGDVSLLLREELFRAFRSELHLLSSEVPSTTTAPVSSLVAALRSSFAQIEKKVLAKNSLQFQGSTAVAVLLHESDGQRTLVSANLGDSRAILSRNGTAVDLTTDHKPNEETEKARILAMGETIEWDHYCKVHRVKNLSLSRAIGDRFAKPIVSAEVEIRRFPLHETDDEFVLLASDGLWDVLTSQEVTLFVKQKLEADIPAELSREEQARLKYARRKNMSRFVANEALKRGSGDNVCVVIVWLDEPRGHTRTLDEDV</sequence>
<dbReference type="GO" id="GO:0046872">
    <property type="term" value="F:metal ion binding"/>
    <property type="evidence" value="ECO:0007669"/>
    <property type="project" value="UniProtKB-KW"/>
</dbReference>
<dbReference type="InterPro" id="IPR015655">
    <property type="entry name" value="PP2C"/>
</dbReference>
<dbReference type="SMART" id="SM00332">
    <property type="entry name" value="PP2Cc"/>
    <property type="match status" value="1"/>
</dbReference>
<evidence type="ECO:0000256" key="5">
    <source>
        <dbReference type="RuleBase" id="RU003465"/>
    </source>
</evidence>
<dbReference type="InterPro" id="IPR036457">
    <property type="entry name" value="PPM-type-like_dom_sf"/>
</dbReference>
<evidence type="ECO:0000256" key="3">
    <source>
        <dbReference type="ARBA" id="ARBA00022801"/>
    </source>
</evidence>
<feature type="domain" description="PPM-type phosphatase" evidence="7">
    <location>
        <begin position="188"/>
        <end position="464"/>
    </location>
</feature>
<feature type="compositionally biased region" description="Gly residues" evidence="6">
    <location>
        <begin position="124"/>
        <end position="141"/>
    </location>
</feature>
<evidence type="ECO:0000256" key="6">
    <source>
        <dbReference type="SAM" id="MobiDB-lite"/>
    </source>
</evidence>
<dbReference type="InterPro" id="IPR000222">
    <property type="entry name" value="PP2C_BS"/>
</dbReference>
<evidence type="ECO:0000259" key="7">
    <source>
        <dbReference type="PROSITE" id="PS51746"/>
    </source>
</evidence>
<keyword evidence="2" id="KW-0479">Metal-binding</keyword>
<dbReference type="EMBL" id="HBGK01026851">
    <property type="protein sequence ID" value="CAD9284982.1"/>
    <property type="molecule type" value="Transcribed_RNA"/>
</dbReference>
<accession>A0A7S1V3L6</accession>
<comment type="similarity">
    <text evidence="5">Belongs to the PP2C family.</text>
</comment>
<dbReference type="PROSITE" id="PS51746">
    <property type="entry name" value="PPM_2"/>
    <property type="match status" value="1"/>
</dbReference>
<keyword evidence="4 5" id="KW-0904">Protein phosphatase</keyword>
<gene>
    <name evidence="8" type="ORF">GOCE00092_LOCUS13894</name>
</gene>
<evidence type="ECO:0000256" key="1">
    <source>
        <dbReference type="ARBA" id="ARBA00004170"/>
    </source>
</evidence>
<dbReference type="GO" id="GO:0016020">
    <property type="term" value="C:membrane"/>
    <property type="evidence" value="ECO:0007669"/>
    <property type="project" value="UniProtKB-SubCell"/>
</dbReference>